<feature type="transmembrane region" description="Helical" evidence="7">
    <location>
        <begin position="624"/>
        <end position="644"/>
    </location>
</feature>
<organism evidence="8 9">
    <name type="scientific">Porites evermanni</name>
    <dbReference type="NCBI Taxonomy" id="104178"/>
    <lineage>
        <taxon>Eukaryota</taxon>
        <taxon>Metazoa</taxon>
        <taxon>Cnidaria</taxon>
        <taxon>Anthozoa</taxon>
        <taxon>Hexacorallia</taxon>
        <taxon>Scleractinia</taxon>
        <taxon>Fungiina</taxon>
        <taxon>Poritidae</taxon>
        <taxon>Porites</taxon>
    </lineage>
</organism>
<sequence>MNSDVDECSHIFQYGVIAGIKTVLVSCLQIHELEALFMWVVSNIGNLVTWIKTRFAFLTLVRSRRNTLIAIALFTVFFIWILSRFMPHHRPGQLPDSPAYDKVCLSDVLSKWKQGVADDDVMTTHNPLEKLESPFLAFVGNGNIGVVASDNAYLHLALRQPSMNWLKLPFSPLVTARPANLRKPIEASVIDFKQGMVHQFQTYSFSHGCVIIENIMYAHRSQPSVLVQEVVVINHGHAGIQVLLKHEGANSWKGSTTKSLSFERTMDPSKAHYTVSHGKIPHVDTSEPDINVTVATSRVPSEMTVQAQSSGILRHLTVVRTSSVFGREAAKPVKRVKEIEQLQEEAKKELKALVSLDKPESLRTSHAQAWTELLKTGLFVDPHHDADTPSGLEVNSTLYYVLSSFPTPASSSQTQKQEMEKLLHIPDHCFGGPPTMHSASLWPMPRTEAGITKMAALWERLLEQNGCSELVRAGATGIVQAMTLSFGGLQFSAGHFEFAANPASLHTTITFRRIHLYEDMDIFLSVTVNEDNGHAEKLIVKPVKGGKTPLYACEAGCQYDPVEVGETEVTFPVRMTKPVTPLLYISHNKSELLELRKHVFIKDAHEESLKNRHVHHRSGLPAKFWVTIAFLIVGFHLYLAKLIYSECFKEKDIVRSKIYMS</sequence>
<dbReference type="PANTHER" id="PTHR31386:SF2">
    <property type="entry name" value="SIMILAR TO RIKEN CDNA 2510039O18"/>
    <property type="match status" value="1"/>
</dbReference>
<evidence type="ECO:0000313" key="8">
    <source>
        <dbReference type="EMBL" id="CAH3146903.1"/>
    </source>
</evidence>
<feature type="transmembrane region" description="Helical" evidence="7">
    <location>
        <begin position="37"/>
        <end position="61"/>
    </location>
</feature>
<evidence type="ECO:0000256" key="6">
    <source>
        <dbReference type="ARBA" id="ARBA00023180"/>
    </source>
</evidence>
<evidence type="ECO:0000256" key="4">
    <source>
        <dbReference type="ARBA" id="ARBA00022989"/>
    </source>
</evidence>
<keyword evidence="4 7" id="KW-1133">Transmembrane helix</keyword>
<comment type="subcellular location">
    <subcellularLocation>
        <location evidence="1">Membrane</location>
        <topology evidence="1">Single-pass type I membrane protein</topology>
    </subcellularLocation>
</comment>
<evidence type="ECO:0000256" key="5">
    <source>
        <dbReference type="ARBA" id="ARBA00023136"/>
    </source>
</evidence>
<keyword evidence="2 7" id="KW-0812">Transmembrane</keyword>
<reference evidence="8 9" key="1">
    <citation type="submission" date="2022-05" db="EMBL/GenBank/DDBJ databases">
        <authorList>
            <consortium name="Genoscope - CEA"/>
            <person name="William W."/>
        </authorList>
    </citation>
    <scope>NUCLEOTIDE SEQUENCE [LARGE SCALE GENOMIC DNA]</scope>
</reference>
<evidence type="ECO:0000256" key="1">
    <source>
        <dbReference type="ARBA" id="ARBA00004479"/>
    </source>
</evidence>
<dbReference type="Proteomes" id="UP001159427">
    <property type="component" value="Unassembled WGS sequence"/>
</dbReference>
<accession>A0ABN8PME7</accession>
<evidence type="ECO:0000313" key="9">
    <source>
        <dbReference type="Proteomes" id="UP001159427"/>
    </source>
</evidence>
<name>A0ABN8PME7_9CNID</name>
<comment type="caution">
    <text evidence="8">The sequence shown here is derived from an EMBL/GenBank/DDBJ whole genome shotgun (WGS) entry which is preliminary data.</text>
</comment>
<dbReference type="EMBL" id="CALNXI010000920">
    <property type="protein sequence ID" value="CAH3146903.1"/>
    <property type="molecule type" value="Genomic_DNA"/>
</dbReference>
<evidence type="ECO:0000256" key="2">
    <source>
        <dbReference type="ARBA" id="ARBA00022692"/>
    </source>
</evidence>
<feature type="transmembrane region" description="Helical" evidence="7">
    <location>
        <begin position="68"/>
        <end position="86"/>
    </location>
</feature>
<dbReference type="Pfam" id="PF10222">
    <property type="entry name" value="DUF2152"/>
    <property type="match status" value="1"/>
</dbReference>
<evidence type="ECO:0000256" key="7">
    <source>
        <dbReference type="SAM" id="Phobius"/>
    </source>
</evidence>
<keyword evidence="6" id="KW-0325">Glycoprotein</keyword>
<evidence type="ECO:0000256" key="3">
    <source>
        <dbReference type="ARBA" id="ARBA00022729"/>
    </source>
</evidence>
<proteinExistence type="predicted"/>
<keyword evidence="9" id="KW-1185">Reference proteome</keyword>
<dbReference type="PANTHER" id="PTHR31386">
    <property type="entry name" value="UNCHARACTERIZED PROTEIN KIAA2013"/>
    <property type="match status" value="1"/>
</dbReference>
<gene>
    <name evidence="8" type="ORF">PEVE_00044124</name>
</gene>
<keyword evidence="3" id="KW-0732">Signal</keyword>
<keyword evidence="5 7" id="KW-0472">Membrane</keyword>
<dbReference type="InterPro" id="IPR018795">
    <property type="entry name" value="K2013-like"/>
</dbReference>
<protein>
    <submittedName>
        <fullName evidence="8">Uncharacterized protein</fullName>
    </submittedName>
</protein>